<dbReference type="STRING" id="1296100.A0A1B9FSG5"/>
<organism evidence="1">
    <name type="scientific">Kwoniella bestiolae CBS 10118</name>
    <dbReference type="NCBI Taxonomy" id="1296100"/>
    <lineage>
        <taxon>Eukaryota</taxon>
        <taxon>Fungi</taxon>
        <taxon>Dikarya</taxon>
        <taxon>Basidiomycota</taxon>
        <taxon>Agaricomycotina</taxon>
        <taxon>Tremellomycetes</taxon>
        <taxon>Tremellales</taxon>
        <taxon>Cryptococcaceae</taxon>
        <taxon>Kwoniella</taxon>
    </lineage>
</organism>
<dbReference type="InterPro" id="IPR009057">
    <property type="entry name" value="Homeodomain-like_sf"/>
</dbReference>
<reference evidence="1" key="2">
    <citation type="submission" date="2014-01" db="EMBL/GenBank/DDBJ databases">
        <title>Evolution of pathogenesis and genome organization in the Tremellales.</title>
        <authorList>
            <person name="Cuomo C."/>
            <person name="Litvintseva A."/>
            <person name="Heitman J."/>
            <person name="Chen Y."/>
            <person name="Sun S."/>
            <person name="Springer D."/>
            <person name="Dromer F."/>
            <person name="Young S."/>
            <person name="Zeng Q."/>
            <person name="Chapman S."/>
            <person name="Gujja S."/>
            <person name="Saif S."/>
            <person name="Birren B."/>
        </authorList>
    </citation>
    <scope>NUCLEOTIDE SEQUENCE</scope>
    <source>
        <strain evidence="1">CBS 10118</strain>
    </source>
</reference>
<evidence type="ECO:0000313" key="1">
    <source>
        <dbReference type="EMBL" id="OCF21711.1"/>
    </source>
</evidence>
<name>A0A1B9FSG5_9TREE</name>
<protein>
    <recommendedName>
        <fullName evidence="2">Myb-like domain-containing protein</fullName>
    </recommendedName>
</protein>
<dbReference type="RefSeq" id="XP_019042781.2">
    <property type="nucleotide sequence ID" value="XM_019195068.2"/>
</dbReference>
<dbReference type="KEGG" id="kbi:30212887"/>
<dbReference type="VEuPathDB" id="FungiDB:I302_08488"/>
<dbReference type="OrthoDB" id="2143914at2759"/>
<proteinExistence type="predicted"/>
<reference evidence="1" key="1">
    <citation type="submission" date="2013-07" db="EMBL/GenBank/DDBJ databases">
        <title>The Genome Sequence of Cryptococcus bestiolae CBS10118.</title>
        <authorList>
            <consortium name="The Broad Institute Genome Sequencing Platform"/>
            <person name="Cuomo C."/>
            <person name="Litvintseva A."/>
            <person name="Chen Y."/>
            <person name="Heitman J."/>
            <person name="Sun S."/>
            <person name="Springer D."/>
            <person name="Dromer F."/>
            <person name="Young S.K."/>
            <person name="Zeng Q."/>
            <person name="Gargeya S."/>
            <person name="Fitzgerald M."/>
            <person name="Abouelleil A."/>
            <person name="Alvarado L."/>
            <person name="Berlin A.M."/>
            <person name="Chapman S.B."/>
            <person name="Dewar J."/>
            <person name="Goldberg J."/>
            <person name="Griggs A."/>
            <person name="Gujja S."/>
            <person name="Hansen M."/>
            <person name="Howarth C."/>
            <person name="Imamovic A."/>
            <person name="Larimer J."/>
            <person name="McCowan C."/>
            <person name="Murphy C."/>
            <person name="Pearson M."/>
            <person name="Priest M."/>
            <person name="Roberts A."/>
            <person name="Saif S."/>
            <person name="Shea T."/>
            <person name="Sykes S."/>
            <person name="Wortman J."/>
            <person name="Nusbaum C."/>
            <person name="Birren B."/>
        </authorList>
    </citation>
    <scope>NUCLEOTIDE SEQUENCE [LARGE SCALE GENOMIC DNA]</scope>
    <source>
        <strain evidence="1">CBS 10118</strain>
    </source>
</reference>
<dbReference type="EMBL" id="KI894026">
    <property type="protein sequence ID" value="OCF21711.1"/>
    <property type="molecule type" value="Genomic_DNA"/>
</dbReference>
<accession>A0A1B9FSG5</accession>
<dbReference type="AlphaFoldDB" id="A0A1B9FSG5"/>
<dbReference type="GeneID" id="30212887"/>
<sequence length="162" mass="18459">MPKTEKPNHAEFKPYFKPPLKLKQSKLDFAPARDGLTEVPKKSKKNEYDKTLLVILFLKTAKDIEWDELSKDMGKTPTQCKDTWRKVIHPSLLSNKPWSGGGRNWTGEMKIATLMMVLNSCNPDWEVIATSFPGKTKSREFVDPNFAFRSAESSSHISKEGE</sequence>
<evidence type="ECO:0008006" key="2">
    <source>
        <dbReference type="Google" id="ProtNLM"/>
    </source>
</evidence>
<gene>
    <name evidence="1" type="ORF">I302_08488</name>
</gene>
<dbReference type="SUPFAM" id="SSF46689">
    <property type="entry name" value="Homeodomain-like"/>
    <property type="match status" value="1"/>
</dbReference>